<dbReference type="InterPro" id="IPR036259">
    <property type="entry name" value="MFS_trans_sf"/>
</dbReference>
<dbReference type="Pfam" id="PF07690">
    <property type="entry name" value="MFS_1"/>
    <property type="match status" value="1"/>
</dbReference>
<dbReference type="RefSeq" id="WP_185893931.1">
    <property type="nucleotide sequence ID" value="NZ_BMRU01000052.1"/>
</dbReference>
<keyword evidence="2" id="KW-1003">Cell membrane</keyword>
<evidence type="ECO:0000256" key="5">
    <source>
        <dbReference type="ARBA" id="ARBA00023136"/>
    </source>
</evidence>
<evidence type="ECO:0000256" key="7">
    <source>
        <dbReference type="SAM" id="Phobius"/>
    </source>
</evidence>
<gene>
    <name evidence="8" type="ORF">Scinn_35230</name>
</gene>
<evidence type="ECO:0000256" key="2">
    <source>
        <dbReference type="ARBA" id="ARBA00022475"/>
    </source>
</evidence>
<comment type="subcellular location">
    <subcellularLocation>
        <location evidence="1">Cell membrane</location>
        <topology evidence="1">Multi-pass membrane protein</topology>
    </subcellularLocation>
</comment>
<name>A0ABQ3NMQ9_STRVG</name>
<dbReference type="CDD" id="cd06173">
    <property type="entry name" value="MFS_MefA_like"/>
    <property type="match status" value="1"/>
</dbReference>
<evidence type="ECO:0000313" key="8">
    <source>
        <dbReference type="EMBL" id="GHI14060.1"/>
    </source>
</evidence>
<evidence type="ECO:0008006" key="10">
    <source>
        <dbReference type="Google" id="ProtNLM"/>
    </source>
</evidence>
<dbReference type="GeneID" id="86952493"/>
<feature type="transmembrane region" description="Helical" evidence="7">
    <location>
        <begin position="234"/>
        <end position="255"/>
    </location>
</feature>
<accession>A0ABQ3NMQ9</accession>
<comment type="caution">
    <text evidence="8">The sequence shown here is derived from an EMBL/GenBank/DDBJ whole genome shotgun (WGS) entry which is preliminary data.</text>
</comment>
<evidence type="ECO:0000313" key="9">
    <source>
        <dbReference type="Proteomes" id="UP000660554"/>
    </source>
</evidence>
<feature type="transmembrane region" description="Helical" evidence="7">
    <location>
        <begin position="267"/>
        <end position="286"/>
    </location>
</feature>
<proteinExistence type="predicted"/>
<feature type="region of interest" description="Disordered" evidence="6">
    <location>
        <begin position="409"/>
        <end position="431"/>
    </location>
</feature>
<dbReference type="Gene3D" id="1.20.1250.20">
    <property type="entry name" value="MFS general substrate transporter like domains"/>
    <property type="match status" value="1"/>
</dbReference>
<feature type="compositionally biased region" description="Polar residues" evidence="6">
    <location>
        <begin position="409"/>
        <end position="418"/>
    </location>
</feature>
<evidence type="ECO:0000256" key="4">
    <source>
        <dbReference type="ARBA" id="ARBA00022989"/>
    </source>
</evidence>
<dbReference type="Proteomes" id="UP000660554">
    <property type="component" value="Unassembled WGS sequence"/>
</dbReference>
<keyword evidence="4 7" id="KW-1133">Transmembrane helix</keyword>
<evidence type="ECO:0000256" key="3">
    <source>
        <dbReference type="ARBA" id="ARBA00022692"/>
    </source>
</evidence>
<dbReference type="SUPFAM" id="SSF103473">
    <property type="entry name" value="MFS general substrate transporter"/>
    <property type="match status" value="1"/>
</dbReference>
<feature type="compositionally biased region" description="Pro residues" evidence="6">
    <location>
        <begin position="422"/>
        <end position="431"/>
    </location>
</feature>
<evidence type="ECO:0000256" key="6">
    <source>
        <dbReference type="SAM" id="MobiDB-lite"/>
    </source>
</evidence>
<reference evidence="9" key="1">
    <citation type="submission" date="2020-09" db="EMBL/GenBank/DDBJ databases">
        <title>Whole genome shotgun sequence of Streptomyces cinnamonensis NBRC 15873.</title>
        <authorList>
            <person name="Komaki H."/>
            <person name="Tamura T."/>
        </authorList>
    </citation>
    <scope>NUCLEOTIDE SEQUENCE [LARGE SCALE GENOMIC DNA]</scope>
    <source>
        <strain evidence="9">NBRC 15873</strain>
    </source>
</reference>
<feature type="transmembrane region" description="Helical" evidence="7">
    <location>
        <begin position="51"/>
        <end position="76"/>
    </location>
</feature>
<sequence>MKFAGSPPRPADASRTRALRRLVTANALSSVGDGARFAALPLMAAWSTGDVFWVSVVAAAGRAAWLLAPVIGTLVDRIPGRRSMVGSDLARCVMMLLLFAGVSTGRTSVTTLVLLAFASGVAEVFFDCAAQAVVPLLAADHELERTNARLIAAQITGTGFVGPPVGAALWAAWHPLPFLLDGVTFLASALLLMGMPSRTAPSETEAGERGLRSLLRGTWAGLQFLGRDQVLRRLMVVVAVLGVGQQAVYAVLVVYAERRLGLPDYGYSLMLVAAAVGSLAGAGTAARTAQWLGPGRSLKVAVSVSALSYLVVAVLPWWPLVALMLALNSAGVVLWNVCTVSLRQRLAPPHMLGRVTSGYRLAAWGAMPIGASAGGALAQHTGLDAPWALAGLLLLACLPLLRKVPAVQSGSAPGQRNAGTAPGPPQDPSGS</sequence>
<organism evidence="8 9">
    <name type="scientific">Streptomyces virginiae</name>
    <name type="common">Streptomyces cinnamonensis</name>
    <dbReference type="NCBI Taxonomy" id="1961"/>
    <lineage>
        <taxon>Bacteria</taxon>
        <taxon>Bacillati</taxon>
        <taxon>Actinomycetota</taxon>
        <taxon>Actinomycetes</taxon>
        <taxon>Kitasatosporales</taxon>
        <taxon>Streptomycetaceae</taxon>
        <taxon>Streptomyces</taxon>
    </lineage>
</organism>
<keyword evidence="9" id="KW-1185">Reference proteome</keyword>
<dbReference type="InterPro" id="IPR011701">
    <property type="entry name" value="MFS"/>
</dbReference>
<dbReference type="PANTHER" id="PTHR23513">
    <property type="entry name" value="INTEGRAL MEMBRANE EFFLUX PROTEIN-RELATED"/>
    <property type="match status" value="1"/>
</dbReference>
<keyword evidence="5 7" id="KW-0472">Membrane</keyword>
<feature type="transmembrane region" description="Helical" evidence="7">
    <location>
        <begin position="298"/>
        <end position="315"/>
    </location>
</feature>
<dbReference type="PANTHER" id="PTHR23513:SF6">
    <property type="entry name" value="MAJOR FACILITATOR SUPERFAMILY ASSOCIATED DOMAIN-CONTAINING PROTEIN"/>
    <property type="match status" value="1"/>
</dbReference>
<protein>
    <recommendedName>
        <fullName evidence="10">MFS transporter</fullName>
    </recommendedName>
</protein>
<keyword evidence="3 7" id="KW-0812">Transmembrane</keyword>
<dbReference type="EMBL" id="BNDV01000008">
    <property type="protein sequence ID" value="GHI14060.1"/>
    <property type="molecule type" value="Genomic_DNA"/>
</dbReference>
<evidence type="ECO:0000256" key="1">
    <source>
        <dbReference type="ARBA" id="ARBA00004651"/>
    </source>
</evidence>
<feature type="transmembrane region" description="Helical" evidence="7">
    <location>
        <begin position="178"/>
        <end position="195"/>
    </location>
</feature>